<reference evidence="1" key="1">
    <citation type="submission" date="2019-08" db="EMBL/GenBank/DDBJ databases">
        <authorList>
            <person name="Kucharzyk K."/>
            <person name="Murdoch R.W."/>
            <person name="Higgins S."/>
            <person name="Loffler F."/>
        </authorList>
    </citation>
    <scope>NUCLEOTIDE SEQUENCE</scope>
</reference>
<evidence type="ECO:0000313" key="1">
    <source>
        <dbReference type="EMBL" id="MPM10410.1"/>
    </source>
</evidence>
<comment type="caution">
    <text evidence="1">The sequence shown here is derived from an EMBL/GenBank/DDBJ whole genome shotgun (WGS) entry which is preliminary data.</text>
</comment>
<dbReference type="AlphaFoldDB" id="A0A644X2N3"/>
<organism evidence="1">
    <name type="scientific">bioreactor metagenome</name>
    <dbReference type="NCBI Taxonomy" id="1076179"/>
    <lineage>
        <taxon>unclassified sequences</taxon>
        <taxon>metagenomes</taxon>
        <taxon>ecological metagenomes</taxon>
    </lineage>
</organism>
<protein>
    <submittedName>
        <fullName evidence="1">Uncharacterized protein</fullName>
    </submittedName>
</protein>
<accession>A0A644X2N3</accession>
<dbReference type="EMBL" id="VSSQ01001689">
    <property type="protein sequence ID" value="MPM10410.1"/>
    <property type="molecule type" value="Genomic_DNA"/>
</dbReference>
<gene>
    <name evidence="1" type="ORF">SDC9_56742</name>
</gene>
<sequence>MEVKDKAIENLKQVKKNNEEIFSKLNEIMKIINSNIAFDDNISREELSILHESMTMGIRFIDSYDYVRRANEYIDNSIRFIEKR</sequence>
<proteinExistence type="predicted"/>
<name>A0A644X2N3_9ZZZZ</name>